<dbReference type="EMBL" id="SRLO01000019">
    <property type="protein sequence ID" value="TNN85791.1"/>
    <property type="molecule type" value="Genomic_DNA"/>
</dbReference>
<dbReference type="AlphaFoldDB" id="A0A4Z2J773"/>
<keyword evidence="2" id="KW-1185">Reference proteome</keyword>
<protein>
    <submittedName>
        <fullName evidence="1">Uncharacterized protein</fullName>
    </submittedName>
</protein>
<organism evidence="1 2">
    <name type="scientific">Liparis tanakae</name>
    <name type="common">Tanaka's snailfish</name>
    <dbReference type="NCBI Taxonomy" id="230148"/>
    <lineage>
        <taxon>Eukaryota</taxon>
        <taxon>Metazoa</taxon>
        <taxon>Chordata</taxon>
        <taxon>Craniata</taxon>
        <taxon>Vertebrata</taxon>
        <taxon>Euteleostomi</taxon>
        <taxon>Actinopterygii</taxon>
        <taxon>Neopterygii</taxon>
        <taxon>Teleostei</taxon>
        <taxon>Neoteleostei</taxon>
        <taxon>Acanthomorphata</taxon>
        <taxon>Eupercaria</taxon>
        <taxon>Perciformes</taxon>
        <taxon>Cottioidei</taxon>
        <taxon>Cottales</taxon>
        <taxon>Liparidae</taxon>
        <taxon>Liparis</taxon>
    </lineage>
</organism>
<accession>A0A4Z2J773</accession>
<gene>
    <name evidence="1" type="ORF">EYF80_004038</name>
</gene>
<proteinExistence type="predicted"/>
<name>A0A4Z2J773_9TELE</name>
<reference evidence="1 2" key="1">
    <citation type="submission" date="2019-03" db="EMBL/GenBank/DDBJ databases">
        <title>First draft genome of Liparis tanakae, snailfish: a comprehensive survey of snailfish specific genes.</title>
        <authorList>
            <person name="Kim W."/>
            <person name="Song I."/>
            <person name="Jeong J.-H."/>
            <person name="Kim D."/>
            <person name="Kim S."/>
            <person name="Ryu S."/>
            <person name="Song J.Y."/>
            <person name="Lee S.K."/>
        </authorList>
    </citation>
    <scope>NUCLEOTIDE SEQUENCE [LARGE SCALE GENOMIC DNA]</scope>
    <source>
        <tissue evidence="1">Muscle</tissue>
    </source>
</reference>
<dbReference type="Proteomes" id="UP000314294">
    <property type="component" value="Unassembled WGS sequence"/>
</dbReference>
<evidence type="ECO:0000313" key="2">
    <source>
        <dbReference type="Proteomes" id="UP000314294"/>
    </source>
</evidence>
<comment type="caution">
    <text evidence="1">The sequence shown here is derived from an EMBL/GenBank/DDBJ whole genome shotgun (WGS) entry which is preliminary data.</text>
</comment>
<sequence>MSSFIQTKPSNRHTHLCRGVWLKGGATNALGSTTPWDSQRSAAVCPNRSTHMGGRVRPSLIIPNTGSGGCCCALFISIKQSPRLLLSAHSTTLHFKSVAWLAALSRAQAAFPVAP</sequence>
<evidence type="ECO:0000313" key="1">
    <source>
        <dbReference type="EMBL" id="TNN85791.1"/>
    </source>
</evidence>